<protein>
    <submittedName>
        <fullName evidence="2">Uncharacterized protein</fullName>
    </submittedName>
</protein>
<evidence type="ECO:0000313" key="3">
    <source>
        <dbReference type="EMBL" id="TPX46313.1"/>
    </source>
</evidence>
<comment type="caution">
    <text evidence="2">The sequence shown here is derived from an EMBL/GenBank/DDBJ whole genome shotgun (WGS) entry which is preliminary data.</text>
</comment>
<evidence type="ECO:0000313" key="2">
    <source>
        <dbReference type="EMBL" id="TPX42163.1"/>
    </source>
</evidence>
<feature type="compositionally biased region" description="Basic and acidic residues" evidence="1">
    <location>
        <begin position="346"/>
        <end position="357"/>
    </location>
</feature>
<feature type="compositionally biased region" description="Basic and acidic residues" evidence="1">
    <location>
        <begin position="271"/>
        <end position="295"/>
    </location>
</feature>
<organism evidence="2 5">
    <name type="scientific">Synchytrium endobioticum</name>
    <dbReference type="NCBI Taxonomy" id="286115"/>
    <lineage>
        <taxon>Eukaryota</taxon>
        <taxon>Fungi</taxon>
        <taxon>Fungi incertae sedis</taxon>
        <taxon>Chytridiomycota</taxon>
        <taxon>Chytridiomycota incertae sedis</taxon>
        <taxon>Chytridiomycetes</taxon>
        <taxon>Synchytriales</taxon>
        <taxon>Synchytriaceae</taxon>
        <taxon>Synchytrium</taxon>
    </lineage>
</organism>
<name>A0A507CSN3_9FUNG</name>
<dbReference type="Proteomes" id="UP000320475">
    <property type="component" value="Unassembled WGS sequence"/>
</dbReference>
<dbReference type="Proteomes" id="UP000317494">
    <property type="component" value="Unassembled WGS sequence"/>
</dbReference>
<sequence length="530" mass="59182">MASGYEQVAHTPWKLVSTISSRLSPDDLYDALKHYHALTKTLRCALCAALITLKRPKLSFELRAAAKKYIQHILLIEKDHVCRALAHLASTYMEDKTEALHMDLDRESLTFHLTLEKLKKIYARTDPASLPREYAYLSLSVLEAALESTHLAKSVAVRNPTPKPPLLEFHPDNQYSFAGTDILISTEDRLARYKQPSRTGSMQGLTKLLAPGIRPPPTRKPSSASTSAAPPSVTRRDSAPTMSTARVDKPHVQPPPRVVSSASSSNPKMQPLDDKEFREAEAKRKKILEESEARKAAKKPSKPQAKSTAASIKRNKGSDDVADQEDMDPETFGQQEAPGSPISPTKKGDDASKRSVEDLLITSSTKKKDGDGLKKKLIMTDLASSTKRGTFADEDDIAVRKKKKKKRVVEDSDDEEQPLGAFLKQMPAPEPYPDLLPPRAITSLSNSRSFSPPPHSPLEYDFSTHPIFQRANEAMSRETRESIQVFLSGHIPTILQSIRHVIYENENEKRVVDLDYVARQWSIKRIKKVQ</sequence>
<feature type="region of interest" description="Disordered" evidence="1">
    <location>
        <begin position="194"/>
        <end position="418"/>
    </location>
</feature>
<proteinExistence type="predicted"/>
<dbReference type="EMBL" id="QEAN01000139">
    <property type="protein sequence ID" value="TPX46313.1"/>
    <property type="molecule type" value="Genomic_DNA"/>
</dbReference>
<dbReference type="VEuPathDB" id="FungiDB:SeMB42_g03754"/>
<reference evidence="4 5" key="1">
    <citation type="journal article" date="2019" name="Sci. Rep.">
        <title>Comparative genomics of chytrid fungi reveal insights into the obligate biotrophic and pathogenic lifestyle of Synchytrium endobioticum.</title>
        <authorList>
            <person name="van de Vossenberg B.T.L.H."/>
            <person name="Warris S."/>
            <person name="Nguyen H.D.T."/>
            <person name="van Gent-Pelzer M.P.E."/>
            <person name="Joly D.L."/>
            <person name="van de Geest H.C."/>
            <person name="Bonants P.J.M."/>
            <person name="Smith D.S."/>
            <person name="Levesque C.A."/>
            <person name="van der Lee T.A.J."/>
        </authorList>
    </citation>
    <scope>NUCLEOTIDE SEQUENCE [LARGE SCALE GENOMIC DNA]</scope>
    <source>
        <strain evidence="2 5">LEV6574</strain>
        <strain evidence="3 4">MB42</strain>
    </source>
</reference>
<evidence type="ECO:0000313" key="4">
    <source>
        <dbReference type="Proteomes" id="UP000317494"/>
    </source>
</evidence>
<gene>
    <name evidence="2" type="ORF">SeLEV6574_g05727</name>
    <name evidence="3" type="ORF">SeMB42_g03754</name>
</gene>
<dbReference type="EMBL" id="QEAM01000283">
    <property type="protein sequence ID" value="TPX42163.1"/>
    <property type="molecule type" value="Genomic_DNA"/>
</dbReference>
<feature type="compositionally biased region" description="Low complexity" evidence="1">
    <location>
        <begin position="220"/>
        <end position="233"/>
    </location>
</feature>
<feature type="compositionally biased region" description="Low complexity" evidence="1">
    <location>
        <begin position="302"/>
        <end position="311"/>
    </location>
</feature>
<evidence type="ECO:0000313" key="5">
    <source>
        <dbReference type="Proteomes" id="UP000320475"/>
    </source>
</evidence>
<keyword evidence="4" id="KW-1185">Reference proteome</keyword>
<dbReference type="AlphaFoldDB" id="A0A507CSN3"/>
<feature type="compositionally biased region" description="Acidic residues" evidence="1">
    <location>
        <begin position="320"/>
        <end position="329"/>
    </location>
</feature>
<accession>A0A507CSN3</accession>
<evidence type="ECO:0000256" key="1">
    <source>
        <dbReference type="SAM" id="MobiDB-lite"/>
    </source>
</evidence>